<accession>A0A131YFA6</accession>
<evidence type="ECO:0000256" key="1">
    <source>
        <dbReference type="SAM" id="MobiDB-lite"/>
    </source>
</evidence>
<organism evidence="3">
    <name type="scientific">Rhipicephalus appendiculatus</name>
    <name type="common">Brown ear tick</name>
    <dbReference type="NCBI Taxonomy" id="34631"/>
    <lineage>
        <taxon>Eukaryota</taxon>
        <taxon>Metazoa</taxon>
        <taxon>Ecdysozoa</taxon>
        <taxon>Arthropoda</taxon>
        <taxon>Chelicerata</taxon>
        <taxon>Arachnida</taxon>
        <taxon>Acari</taxon>
        <taxon>Parasitiformes</taxon>
        <taxon>Ixodida</taxon>
        <taxon>Ixodoidea</taxon>
        <taxon>Ixodidae</taxon>
        <taxon>Rhipicephalinae</taxon>
        <taxon>Rhipicephalus</taxon>
        <taxon>Rhipicephalus</taxon>
    </lineage>
</organism>
<feature type="region of interest" description="Disordered" evidence="1">
    <location>
        <begin position="29"/>
        <end position="61"/>
    </location>
</feature>
<protein>
    <recommendedName>
        <fullName evidence="4">Glycine rich superfamily member</fullName>
    </recommendedName>
</protein>
<reference evidence="3" key="1">
    <citation type="journal article" date="2016" name="Ticks Tick Borne Dis.">
        <title>De novo assembly and annotation of the salivary gland transcriptome of Rhipicephalus appendiculatus male and female ticks during blood feeding.</title>
        <authorList>
            <person name="de Castro M.H."/>
            <person name="de Klerk D."/>
            <person name="Pienaar R."/>
            <person name="Latif A.A."/>
            <person name="Rees D.J."/>
            <person name="Mans B.J."/>
        </authorList>
    </citation>
    <scope>NUCLEOTIDE SEQUENCE</scope>
    <source>
        <tissue evidence="3">Salivary glands</tissue>
    </source>
</reference>
<evidence type="ECO:0000313" key="3">
    <source>
        <dbReference type="EMBL" id="JAP77150.1"/>
    </source>
</evidence>
<proteinExistence type="predicted"/>
<evidence type="ECO:0008006" key="4">
    <source>
        <dbReference type="Google" id="ProtNLM"/>
    </source>
</evidence>
<dbReference type="EMBL" id="GEDV01011407">
    <property type="protein sequence ID" value="JAP77150.1"/>
    <property type="molecule type" value="Transcribed_RNA"/>
</dbReference>
<sequence>MAGRVATPLLIFAALTYGAITIASAQEVTARASSDSTNEEARIDGRQLDSLGGYTFGREEGRQLDSLGGYTFGREDGRQLDSLGGYTFGREDGRQLDSLGGYTFGREDNRQ</sequence>
<feature type="region of interest" description="Disordered" evidence="1">
    <location>
        <begin position="92"/>
        <end position="111"/>
    </location>
</feature>
<name>A0A131YFA6_RHIAP</name>
<evidence type="ECO:0000256" key="2">
    <source>
        <dbReference type="SAM" id="SignalP"/>
    </source>
</evidence>
<keyword evidence="2" id="KW-0732">Signal</keyword>
<feature type="chain" id="PRO_5007284908" description="Glycine rich superfamily member" evidence="2">
    <location>
        <begin position="26"/>
        <end position="111"/>
    </location>
</feature>
<dbReference type="AlphaFoldDB" id="A0A131YFA6"/>
<feature type="signal peptide" evidence="2">
    <location>
        <begin position="1"/>
        <end position="25"/>
    </location>
</feature>